<proteinExistence type="predicted"/>
<dbReference type="GO" id="GO:0004497">
    <property type="term" value="F:monooxygenase activity"/>
    <property type="evidence" value="ECO:0007669"/>
    <property type="project" value="UniProtKB-KW"/>
</dbReference>
<dbReference type="PANTHER" id="PTHR13789:SF309">
    <property type="entry name" value="PUTATIVE (AFU_ORTHOLOGUE AFUA_6G14510)-RELATED"/>
    <property type="match status" value="1"/>
</dbReference>
<evidence type="ECO:0000313" key="4">
    <source>
        <dbReference type="EMBL" id="QDO84196.1"/>
    </source>
</evidence>
<keyword evidence="2 4" id="KW-0503">Monooxygenase</keyword>
<dbReference type="InterPro" id="IPR050493">
    <property type="entry name" value="FAD-dep_Monooxygenase_BioMet"/>
</dbReference>
<dbReference type="PRINTS" id="PR00420">
    <property type="entry name" value="RNGMNOXGNASE"/>
</dbReference>
<dbReference type="EMBL" id="CP041614">
    <property type="protein sequence ID" value="QDO84196.1"/>
    <property type="molecule type" value="Genomic_DNA"/>
</dbReference>
<dbReference type="Proteomes" id="UP000315947">
    <property type="component" value="Chromosome"/>
</dbReference>
<dbReference type="Gene3D" id="3.50.50.60">
    <property type="entry name" value="FAD/NAD(P)-binding domain"/>
    <property type="match status" value="1"/>
</dbReference>
<evidence type="ECO:0000313" key="5">
    <source>
        <dbReference type="Proteomes" id="UP000315947"/>
    </source>
</evidence>
<evidence type="ECO:0000259" key="3">
    <source>
        <dbReference type="Pfam" id="PF01494"/>
    </source>
</evidence>
<dbReference type="InterPro" id="IPR036188">
    <property type="entry name" value="FAD/NAD-bd_sf"/>
</dbReference>
<accession>A0ABX5WZE2</accession>
<gene>
    <name evidence="4" type="ORF">FM037_14340</name>
</gene>
<keyword evidence="5" id="KW-1185">Reference proteome</keyword>
<dbReference type="RefSeq" id="WP_144046559.1">
    <property type="nucleotide sequence ID" value="NZ_CP041614.1"/>
</dbReference>
<sequence length="379" mass="42119">MKILIVGAGIAGLSLARRLDATAHEYTLIERTSSWSCDGAGICLPANAVAGLDKLGLKQQVVESAHQVKTVSYVKPNGKVISSASLLEEPLNQQPFLALPRVKLLELLRQGMDNKVRFGVTIKRINQYDEIADVEFDNGHSELFDLVVAADGINSQTRHMAFENSELEDLGVTNWRFLIEQDTQGLEPTYYLGSDNFFMRYPMPDNKVYCYAHVLDKSGEFDSISDKKAWLRKRFSGFESKVVSAIESLEADTPVIQGRLKAVASRDVYSGKVVLIGDALHGCPPTLQQGVGMGLEDVHCLADLLKTHKTTKTLLPEFKAQRLAQISWVIDESNRVIHLAGKGRSFIGRVIRNMVIRKTGPANVNGWRKLLLWDKSEHS</sequence>
<name>A0ABX5WZE2_9GAMM</name>
<dbReference type="InterPro" id="IPR002938">
    <property type="entry name" value="FAD-bd"/>
</dbReference>
<dbReference type="Pfam" id="PF01494">
    <property type="entry name" value="FAD_binding_3"/>
    <property type="match status" value="1"/>
</dbReference>
<evidence type="ECO:0000256" key="1">
    <source>
        <dbReference type="ARBA" id="ARBA00023002"/>
    </source>
</evidence>
<evidence type="ECO:0000256" key="2">
    <source>
        <dbReference type="ARBA" id="ARBA00023033"/>
    </source>
</evidence>
<reference evidence="4 5" key="1">
    <citation type="submission" date="2019-07" db="EMBL/GenBank/DDBJ databases">
        <title>Shewanella sp. YLB-06 whole genomic sequence.</title>
        <authorList>
            <person name="Yu L."/>
        </authorList>
    </citation>
    <scope>NUCLEOTIDE SEQUENCE [LARGE SCALE GENOMIC DNA]</scope>
    <source>
        <strain evidence="4 5">YLB-06</strain>
    </source>
</reference>
<keyword evidence="1" id="KW-0560">Oxidoreductase</keyword>
<dbReference type="PANTHER" id="PTHR13789">
    <property type="entry name" value="MONOOXYGENASE"/>
    <property type="match status" value="1"/>
</dbReference>
<protein>
    <submittedName>
        <fullName evidence="4">Monooxygenase</fullName>
    </submittedName>
</protein>
<feature type="domain" description="FAD-binding" evidence="3">
    <location>
        <begin position="2"/>
        <end position="330"/>
    </location>
</feature>
<dbReference type="SUPFAM" id="SSF51905">
    <property type="entry name" value="FAD/NAD(P)-binding domain"/>
    <property type="match status" value="1"/>
</dbReference>
<organism evidence="4 5">
    <name type="scientific">Shewanella psychropiezotolerans</name>
    <dbReference type="NCBI Taxonomy" id="2593655"/>
    <lineage>
        <taxon>Bacteria</taxon>
        <taxon>Pseudomonadati</taxon>
        <taxon>Pseudomonadota</taxon>
        <taxon>Gammaproteobacteria</taxon>
        <taxon>Alteromonadales</taxon>
        <taxon>Shewanellaceae</taxon>
        <taxon>Shewanella</taxon>
    </lineage>
</organism>